<dbReference type="SUPFAM" id="SSF56112">
    <property type="entry name" value="Protein kinase-like (PK-like)"/>
    <property type="match status" value="1"/>
</dbReference>
<evidence type="ECO:0000256" key="7">
    <source>
        <dbReference type="ARBA" id="ARBA00022777"/>
    </source>
</evidence>
<evidence type="ECO:0000256" key="6">
    <source>
        <dbReference type="ARBA" id="ARBA00022741"/>
    </source>
</evidence>
<evidence type="ECO:0000259" key="13">
    <source>
        <dbReference type="PROSITE" id="PS50011"/>
    </source>
</evidence>
<keyword evidence="5" id="KW-0479">Metal-binding</keyword>
<evidence type="ECO:0000256" key="3">
    <source>
        <dbReference type="ARBA" id="ARBA00022527"/>
    </source>
</evidence>
<dbReference type="EMBL" id="SRSD01000003">
    <property type="protein sequence ID" value="KAA0893522.1"/>
    <property type="molecule type" value="Genomic_DNA"/>
</dbReference>
<dbReference type="InterPro" id="IPR018934">
    <property type="entry name" value="RIO_dom"/>
</dbReference>
<comment type="catalytic activity">
    <reaction evidence="11">
        <text>L-seryl-[protein] + ATP = O-phospho-L-seryl-[protein] + ADP + H(+)</text>
        <dbReference type="Rhea" id="RHEA:17989"/>
        <dbReference type="Rhea" id="RHEA-COMP:9863"/>
        <dbReference type="Rhea" id="RHEA-COMP:11604"/>
        <dbReference type="ChEBI" id="CHEBI:15378"/>
        <dbReference type="ChEBI" id="CHEBI:29999"/>
        <dbReference type="ChEBI" id="CHEBI:30616"/>
        <dbReference type="ChEBI" id="CHEBI:83421"/>
        <dbReference type="ChEBI" id="CHEBI:456216"/>
        <dbReference type="EC" id="2.7.11.1"/>
    </reaction>
</comment>
<gene>
    <name evidence="14" type="ORF">ET418_06865</name>
</gene>
<keyword evidence="4" id="KW-0808">Transferase</keyword>
<evidence type="ECO:0000256" key="5">
    <source>
        <dbReference type="ARBA" id="ARBA00022723"/>
    </source>
</evidence>
<dbReference type="SMART" id="SM00090">
    <property type="entry name" value="RIO"/>
    <property type="match status" value="1"/>
</dbReference>
<name>A0A5A9XK16_9BACT</name>
<proteinExistence type="inferred from homology"/>
<organism evidence="14 15">
    <name type="scientific">Oryzomonas rubra</name>
    <dbReference type="NCBI Taxonomy" id="2509454"/>
    <lineage>
        <taxon>Bacteria</taxon>
        <taxon>Pseudomonadati</taxon>
        <taxon>Thermodesulfobacteriota</taxon>
        <taxon>Desulfuromonadia</taxon>
        <taxon>Geobacterales</taxon>
        <taxon>Geobacteraceae</taxon>
        <taxon>Oryzomonas</taxon>
    </lineage>
</organism>
<protein>
    <recommendedName>
        <fullName evidence="2">non-specific serine/threonine protein kinase</fullName>
        <ecNumber evidence="2">2.7.11.1</ecNumber>
    </recommendedName>
</protein>
<feature type="region of interest" description="Disordered" evidence="12">
    <location>
        <begin position="58"/>
        <end position="77"/>
    </location>
</feature>
<sequence>MRMPKKFELLVHNGLVDEVVSQLMSGKEAEVYIVRSMGELRCAKVYKEAEHRSFSSQARYQEGRKVRNSRQARAMGKNTKFGRKEQEGAWQNAEVNALQRLADAGVRVPKIFSYAGGILLMELVTDHDGNTASRLNDVRLTAEQARKYHSTMIAQIVLMLCAGVVHGDLSEYNVLVGNGELVIIDLPQAIDAAGNNNAADMLKRDVANMTAYFSRFAPELLATDYGREIWKLYARGELRPDAVLTGRFEQSSTPADVHGVMRDVESARRWHELNSSRTAE</sequence>
<evidence type="ECO:0000313" key="15">
    <source>
        <dbReference type="Proteomes" id="UP000324298"/>
    </source>
</evidence>
<dbReference type="InterPro" id="IPR018935">
    <property type="entry name" value="RIO_kinase_CS"/>
</dbReference>
<comment type="similarity">
    <text evidence="1">Belongs to the protein kinase superfamily. RIO-type Ser/Thr kinase family.</text>
</comment>
<accession>A0A5A9XK16</accession>
<keyword evidence="3" id="KW-0723">Serine/threonine-protein kinase</keyword>
<evidence type="ECO:0000313" key="14">
    <source>
        <dbReference type="EMBL" id="KAA0893522.1"/>
    </source>
</evidence>
<comment type="caution">
    <text evidence="14">The sequence shown here is derived from an EMBL/GenBank/DDBJ whole genome shotgun (WGS) entry which is preliminary data.</text>
</comment>
<keyword evidence="6" id="KW-0547">Nucleotide-binding</keyword>
<keyword evidence="9" id="KW-0460">Magnesium</keyword>
<dbReference type="PROSITE" id="PS50011">
    <property type="entry name" value="PROTEIN_KINASE_DOM"/>
    <property type="match status" value="1"/>
</dbReference>
<reference evidence="14 15" key="1">
    <citation type="submission" date="2019-04" db="EMBL/GenBank/DDBJ databases">
        <title>Geobacter ruber sp. nov., ferric-reducing bacteria isolated from paddy soil.</title>
        <authorList>
            <person name="Xu Z."/>
            <person name="Masuda Y."/>
            <person name="Itoh H."/>
            <person name="Senoo K."/>
        </authorList>
    </citation>
    <scope>NUCLEOTIDE SEQUENCE [LARGE SCALE GENOMIC DNA]</scope>
    <source>
        <strain evidence="14 15">Red88</strain>
    </source>
</reference>
<dbReference type="Gene3D" id="3.30.200.20">
    <property type="entry name" value="Phosphorylase Kinase, domain 1"/>
    <property type="match status" value="1"/>
</dbReference>
<dbReference type="InterPro" id="IPR011009">
    <property type="entry name" value="Kinase-like_dom_sf"/>
</dbReference>
<dbReference type="AlphaFoldDB" id="A0A5A9XK16"/>
<keyword evidence="15" id="KW-1185">Reference proteome</keyword>
<dbReference type="Gene3D" id="1.10.510.10">
    <property type="entry name" value="Transferase(Phosphotransferase) domain 1"/>
    <property type="match status" value="1"/>
</dbReference>
<evidence type="ECO:0000256" key="1">
    <source>
        <dbReference type="ARBA" id="ARBA00009196"/>
    </source>
</evidence>
<dbReference type="GO" id="GO:0004674">
    <property type="term" value="F:protein serine/threonine kinase activity"/>
    <property type="evidence" value="ECO:0007669"/>
    <property type="project" value="UniProtKB-KW"/>
</dbReference>
<evidence type="ECO:0000256" key="8">
    <source>
        <dbReference type="ARBA" id="ARBA00022840"/>
    </source>
</evidence>
<comment type="catalytic activity">
    <reaction evidence="10">
        <text>L-threonyl-[protein] + ATP = O-phospho-L-threonyl-[protein] + ADP + H(+)</text>
        <dbReference type="Rhea" id="RHEA:46608"/>
        <dbReference type="Rhea" id="RHEA-COMP:11060"/>
        <dbReference type="Rhea" id="RHEA-COMP:11605"/>
        <dbReference type="ChEBI" id="CHEBI:15378"/>
        <dbReference type="ChEBI" id="CHEBI:30013"/>
        <dbReference type="ChEBI" id="CHEBI:30616"/>
        <dbReference type="ChEBI" id="CHEBI:61977"/>
        <dbReference type="ChEBI" id="CHEBI:456216"/>
        <dbReference type="EC" id="2.7.11.1"/>
    </reaction>
</comment>
<dbReference type="GO" id="GO:0046872">
    <property type="term" value="F:metal ion binding"/>
    <property type="evidence" value="ECO:0007669"/>
    <property type="project" value="UniProtKB-KW"/>
</dbReference>
<evidence type="ECO:0000256" key="9">
    <source>
        <dbReference type="ARBA" id="ARBA00022842"/>
    </source>
</evidence>
<keyword evidence="8" id="KW-0067">ATP-binding</keyword>
<evidence type="ECO:0000256" key="4">
    <source>
        <dbReference type="ARBA" id="ARBA00022679"/>
    </source>
</evidence>
<dbReference type="PANTHER" id="PTHR45723">
    <property type="entry name" value="SERINE/THREONINE-PROTEIN KINASE RIO1"/>
    <property type="match status" value="1"/>
</dbReference>
<dbReference type="GO" id="GO:0005524">
    <property type="term" value="F:ATP binding"/>
    <property type="evidence" value="ECO:0007669"/>
    <property type="project" value="UniProtKB-KW"/>
</dbReference>
<dbReference type="OrthoDB" id="9795258at2"/>
<dbReference type="InterPro" id="IPR051272">
    <property type="entry name" value="RIO-type_Ser/Thr_kinase"/>
</dbReference>
<evidence type="ECO:0000256" key="10">
    <source>
        <dbReference type="ARBA" id="ARBA00047899"/>
    </source>
</evidence>
<dbReference type="EC" id="2.7.11.1" evidence="2"/>
<dbReference type="InterPro" id="IPR000719">
    <property type="entry name" value="Prot_kinase_dom"/>
</dbReference>
<evidence type="ECO:0000256" key="2">
    <source>
        <dbReference type="ARBA" id="ARBA00012513"/>
    </source>
</evidence>
<evidence type="ECO:0000256" key="12">
    <source>
        <dbReference type="SAM" id="MobiDB-lite"/>
    </source>
</evidence>
<dbReference type="PROSITE" id="PS01245">
    <property type="entry name" value="RIO1"/>
    <property type="match status" value="1"/>
</dbReference>
<keyword evidence="7 14" id="KW-0418">Kinase</keyword>
<feature type="domain" description="Protein kinase" evidence="13">
    <location>
        <begin position="17"/>
        <end position="280"/>
    </location>
</feature>
<dbReference type="InterPro" id="IPR048148">
    <property type="entry name" value="Prot_kin_PA4780"/>
</dbReference>
<evidence type="ECO:0000256" key="11">
    <source>
        <dbReference type="ARBA" id="ARBA00048679"/>
    </source>
</evidence>
<dbReference type="Proteomes" id="UP000324298">
    <property type="component" value="Unassembled WGS sequence"/>
</dbReference>
<dbReference type="InterPro" id="IPR000687">
    <property type="entry name" value="RIO_kinase"/>
</dbReference>
<dbReference type="Pfam" id="PF01163">
    <property type="entry name" value="RIO1"/>
    <property type="match status" value="1"/>
</dbReference>
<dbReference type="RefSeq" id="WP_149306837.1">
    <property type="nucleotide sequence ID" value="NZ_SRSD01000003.1"/>
</dbReference>
<dbReference type="NCBIfam" id="NF041645">
    <property type="entry name" value="prot_kin_PA4780"/>
    <property type="match status" value="1"/>
</dbReference>